<dbReference type="Proteomes" id="UP001596390">
    <property type="component" value="Unassembled WGS sequence"/>
</dbReference>
<dbReference type="RefSeq" id="WP_267662764.1">
    <property type="nucleotide sequence ID" value="NZ_JAODIX010000009.1"/>
</dbReference>
<dbReference type="EMBL" id="JBHSZZ010000009">
    <property type="protein sequence ID" value="MFC7185783.1"/>
    <property type="molecule type" value="Genomic_DNA"/>
</dbReference>
<evidence type="ECO:0008006" key="3">
    <source>
        <dbReference type="Google" id="ProtNLM"/>
    </source>
</evidence>
<proteinExistence type="predicted"/>
<evidence type="ECO:0000313" key="1">
    <source>
        <dbReference type="EMBL" id="MFC7185783.1"/>
    </source>
</evidence>
<sequence length="55" mass="6252">MTDENSGDDTADLTRTTIELDREVWREVRSDAVADGANVSEKLEEVLVDYYDLET</sequence>
<keyword evidence="2" id="KW-1185">Reference proteome</keyword>
<name>A0ABD5YE05_9EURY</name>
<comment type="caution">
    <text evidence="1">The sequence shown here is derived from an EMBL/GenBank/DDBJ whole genome shotgun (WGS) entry which is preliminary data.</text>
</comment>
<evidence type="ECO:0000313" key="2">
    <source>
        <dbReference type="Proteomes" id="UP001596390"/>
    </source>
</evidence>
<reference evidence="1 2" key="1">
    <citation type="journal article" date="2019" name="Int. J. Syst. Evol. Microbiol.">
        <title>The Global Catalogue of Microorganisms (GCM) 10K type strain sequencing project: providing services to taxonomists for standard genome sequencing and annotation.</title>
        <authorList>
            <consortium name="The Broad Institute Genomics Platform"/>
            <consortium name="The Broad Institute Genome Sequencing Center for Infectious Disease"/>
            <person name="Wu L."/>
            <person name="Ma J."/>
        </authorList>
    </citation>
    <scope>NUCLEOTIDE SEQUENCE [LARGE SCALE GENOMIC DNA]</scope>
    <source>
        <strain evidence="1 2">Q85</strain>
    </source>
</reference>
<protein>
    <recommendedName>
        <fullName evidence="3">CopG family transcriptional regulator</fullName>
    </recommendedName>
</protein>
<dbReference type="AlphaFoldDB" id="A0ABD5YE05"/>
<organism evidence="1 2">
    <name type="scientific">Halorubrum yunnanense</name>
    <dbReference type="NCBI Taxonomy" id="1526162"/>
    <lineage>
        <taxon>Archaea</taxon>
        <taxon>Methanobacteriati</taxon>
        <taxon>Methanobacteriota</taxon>
        <taxon>Stenosarchaea group</taxon>
        <taxon>Halobacteria</taxon>
        <taxon>Halobacteriales</taxon>
        <taxon>Haloferacaceae</taxon>
        <taxon>Halorubrum</taxon>
    </lineage>
</organism>
<accession>A0ABD5YE05</accession>
<gene>
    <name evidence="1" type="ORF">ACFQMK_02525</name>
</gene>